<dbReference type="PROSITE" id="PS50234">
    <property type="entry name" value="VWFA"/>
    <property type="match status" value="2"/>
</dbReference>
<evidence type="ECO:0000313" key="3">
    <source>
        <dbReference type="Proteomes" id="UP001519460"/>
    </source>
</evidence>
<dbReference type="SMART" id="SM00327">
    <property type="entry name" value="VWA"/>
    <property type="match status" value="2"/>
</dbReference>
<comment type="caution">
    <text evidence="2">The sequence shown here is derived from an EMBL/GenBank/DDBJ whole genome shotgun (WGS) entry which is preliminary data.</text>
</comment>
<dbReference type="InterPro" id="IPR036465">
    <property type="entry name" value="vWFA_dom_sf"/>
</dbReference>
<dbReference type="Proteomes" id="UP001519460">
    <property type="component" value="Unassembled WGS sequence"/>
</dbReference>
<dbReference type="InterPro" id="IPR002035">
    <property type="entry name" value="VWF_A"/>
</dbReference>
<gene>
    <name evidence="2" type="ORF">BaRGS_00007080</name>
</gene>
<accession>A0ABD0LPP4</accession>
<dbReference type="SUPFAM" id="SSF53300">
    <property type="entry name" value="vWA-like"/>
    <property type="match status" value="2"/>
</dbReference>
<dbReference type="AlphaFoldDB" id="A0ABD0LPP4"/>
<reference evidence="2 3" key="1">
    <citation type="journal article" date="2023" name="Sci. Data">
        <title>Genome assembly of the Korean intertidal mud-creeper Batillaria attramentaria.</title>
        <authorList>
            <person name="Patra A.K."/>
            <person name="Ho P.T."/>
            <person name="Jun S."/>
            <person name="Lee S.J."/>
            <person name="Kim Y."/>
            <person name="Won Y.J."/>
        </authorList>
    </citation>
    <scope>NUCLEOTIDE SEQUENCE [LARGE SCALE GENOMIC DNA]</scope>
    <source>
        <strain evidence="2">Wonlab-2016</strain>
    </source>
</reference>
<dbReference type="CDD" id="cd01450">
    <property type="entry name" value="vWFA_subfamily_ECM"/>
    <property type="match status" value="1"/>
</dbReference>
<dbReference type="Pfam" id="PF00092">
    <property type="entry name" value="VWA"/>
    <property type="match status" value="2"/>
</dbReference>
<name>A0ABD0LPP4_9CAEN</name>
<keyword evidence="3" id="KW-1185">Reference proteome</keyword>
<dbReference type="InterPro" id="IPR050525">
    <property type="entry name" value="ECM_Assembly_Org"/>
</dbReference>
<dbReference type="EMBL" id="JACVVK020000030">
    <property type="protein sequence ID" value="KAK7501649.1"/>
    <property type="molecule type" value="Genomic_DNA"/>
</dbReference>
<organism evidence="2 3">
    <name type="scientific">Batillaria attramentaria</name>
    <dbReference type="NCBI Taxonomy" id="370345"/>
    <lineage>
        <taxon>Eukaryota</taxon>
        <taxon>Metazoa</taxon>
        <taxon>Spiralia</taxon>
        <taxon>Lophotrochozoa</taxon>
        <taxon>Mollusca</taxon>
        <taxon>Gastropoda</taxon>
        <taxon>Caenogastropoda</taxon>
        <taxon>Sorbeoconcha</taxon>
        <taxon>Cerithioidea</taxon>
        <taxon>Batillariidae</taxon>
        <taxon>Batillaria</taxon>
    </lineage>
</organism>
<protein>
    <recommendedName>
        <fullName evidence="1">VWFA domain-containing protein</fullName>
    </recommendedName>
</protein>
<dbReference type="PANTHER" id="PTHR24020">
    <property type="entry name" value="COLLAGEN ALPHA"/>
    <property type="match status" value="1"/>
</dbReference>
<sequence>MKSRRRKTSAQYVVRVTRNQIVGGRKPTERQSLVNKHVEFVMDVNPQLSRCNPADVYFLLDCSSSVWIVDYDKQLEFVVSLINHLHISPDTTRMGLGVFSDTFYPVIKMGDYRNKDILVQKVRNTPYLSGNTYTGRGLHGMRTTGFVSDVPRANVTRVGVVVTDGKSRHRSNTVAEARAAREAGISLFAIGVGGDVDDEELAAMASEPSSEFSFHVASFDILATLAKTVALSTCNLDRPQADDATCGQKRKADIIFVYNAAGMGNGNVNLVRQFLQHIVGEFSMTSGNVRAGVISQSCHSGDIELDQHLRPEDFLTAVSSLPEPHISPLLKKLRLYGYEPAKGGRREAIKMAVIFMDDVMASPDDALYEALLLKYDDVVIHVIAVGPNYDEGQVKQLATSPSHLTKVSSYQELSTSVVRKTFLDKFCAKKDFVCYSSFGCMSYHESMFYMTPAYLHRSVTSEHRGSSTIVCCLVLVTHHLAADTYRLILVIRNVTSSTCSLVFTSHAFIVIY</sequence>
<evidence type="ECO:0000259" key="1">
    <source>
        <dbReference type="PROSITE" id="PS50234"/>
    </source>
</evidence>
<evidence type="ECO:0000313" key="2">
    <source>
        <dbReference type="EMBL" id="KAK7501649.1"/>
    </source>
</evidence>
<dbReference type="Gene3D" id="3.40.50.410">
    <property type="entry name" value="von Willebrand factor, type A domain"/>
    <property type="match status" value="2"/>
</dbReference>
<proteinExistence type="predicted"/>
<dbReference type="PANTHER" id="PTHR24020:SF84">
    <property type="entry name" value="VWFA DOMAIN-CONTAINING PROTEIN"/>
    <property type="match status" value="1"/>
</dbReference>
<feature type="domain" description="VWFA" evidence="1">
    <location>
        <begin position="253"/>
        <end position="426"/>
    </location>
</feature>
<feature type="domain" description="VWFA" evidence="1">
    <location>
        <begin position="55"/>
        <end position="229"/>
    </location>
</feature>